<keyword evidence="1" id="KW-0175">Coiled coil</keyword>
<dbReference type="VEuPathDB" id="AmoebaDB:NAEGRDRAFT_81960"/>
<proteinExistence type="predicted"/>
<dbReference type="OMA" id="ANINHFI"/>
<organism evidence="5">
    <name type="scientific">Naegleria gruberi</name>
    <name type="common">Amoeba</name>
    <dbReference type="NCBI Taxonomy" id="5762"/>
    <lineage>
        <taxon>Eukaryota</taxon>
        <taxon>Discoba</taxon>
        <taxon>Heterolobosea</taxon>
        <taxon>Tetramitia</taxon>
        <taxon>Eutetramitia</taxon>
        <taxon>Vahlkampfiidae</taxon>
        <taxon>Naegleria</taxon>
    </lineage>
</organism>
<evidence type="ECO:0000313" key="5">
    <source>
        <dbReference type="Proteomes" id="UP000006671"/>
    </source>
</evidence>
<dbReference type="InParanoid" id="D2W0T9"/>
<evidence type="ECO:0000313" key="4">
    <source>
        <dbReference type="EMBL" id="EFC37396.1"/>
    </source>
</evidence>
<feature type="domain" description="ADF-H" evidence="3">
    <location>
        <begin position="263"/>
        <end position="394"/>
    </location>
</feature>
<dbReference type="PROSITE" id="PS51263">
    <property type="entry name" value="ADF_H"/>
    <property type="match status" value="1"/>
</dbReference>
<gene>
    <name evidence="4" type="ORF">NAEGRDRAFT_81960</name>
</gene>
<dbReference type="Pfam" id="PF00241">
    <property type="entry name" value="Cofilin_ADF"/>
    <property type="match status" value="1"/>
</dbReference>
<dbReference type="AlphaFoldDB" id="D2W0T9"/>
<feature type="region of interest" description="Disordered" evidence="2">
    <location>
        <begin position="181"/>
        <end position="246"/>
    </location>
</feature>
<dbReference type="EMBL" id="GG738919">
    <property type="protein sequence ID" value="EFC37396.1"/>
    <property type="molecule type" value="Genomic_DNA"/>
</dbReference>
<dbReference type="InterPro" id="IPR029006">
    <property type="entry name" value="ADF-H/Gelsolin-like_dom_sf"/>
</dbReference>
<name>D2W0T9_NAEGR</name>
<dbReference type="KEGG" id="ngr:NAEGRDRAFT_81960"/>
<dbReference type="SUPFAM" id="SSF55753">
    <property type="entry name" value="Actin depolymerizing proteins"/>
    <property type="match status" value="1"/>
</dbReference>
<dbReference type="GeneID" id="8857245"/>
<dbReference type="RefSeq" id="XP_002670140.1">
    <property type="nucleotide sequence ID" value="XM_002670094.1"/>
</dbReference>
<keyword evidence="5" id="KW-1185">Reference proteome</keyword>
<accession>D2W0T9</accession>
<evidence type="ECO:0000259" key="3">
    <source>
        <dbReference type="PROSITE" id="PS51263"/>
    </source>
</evidence>
<dbReference type="Proteomes" id="UP000006671">
    <property type="component" value="Unassembled WGS sequence"/>
</dbReference>
<sequence>MSSSPTTISRQQVDSLFTNWENRQTCSDQQLHVAIELIQKKQAELKNEIQIETEKFIEGLKARSLQLVSQLETECQSKQKELEDLIKEKQELKDLVSNNTQNDQVDEQTAKKVQEFVNSKTVHNLEKFSSFEIENLKAEQVLRDLKFGKLNLPNACVKTQLVSTSSAPLLAQNVAIERRPRNASFMRLPSPTLEKTSGQPSTPTHNRTRTVSTFSTPQPVKSNASSIESKGEKPAAAATTTSSGNGSVNRFSRSFSLIPSSLTSPIKFDELIGEAYQDMRQQPTVSFVSMEYDEKNAKHLKFSKNGKSLSELVEQLTPDNAVHAIVKVCALELDDVVRDRFVAVTFIGENVRQVRRGAITANINHFIDYYGLTVSIHLKDVSHIKEEIIEKLNSSASGMKTFREYKFIE</sequence>
<dbReference type="InterPro" id="IPR002108">
    <property type="entry name" value="ADF-H"/>
</dbReference>
<reference evidence="4 5" key="1">
    <citation type="journal article" date="2010" name="Cell">
        <title>The genome of Naegleria gruberi illuminates early eukaryotic versatility.</title>
        <authorList>
            <person name="Fritz-Laylin L.K."/>
            <person name="Prochnik S.E."/>
            <person name="Ginger M.L."/>
            <person name="Dacks J.B."/>
            <person name="Carpenter M.L."/>
            <person name="Field M.C."/>
            <person name="Kuo A."/>
            <person name="Paredez A."/>
            <person name="Chapman J."/>
            <person name="Pham J."/>
            <person name="Shu S."/>
            <person name="Neupane R."/>
            <person name="Cipriano M."/>
            <person name="Mancuso J."/>
            <person name="Tu H."/>
            <person name="Salamov A."/>
            <person name="Lindquist E."/>
            <person name="Shapiro H."/>
            <person name="Lucas S."/>
            <person name="Grigoriev I.V."/>
            <person name="Cande W.Z."/>
            <person name="Fulton C."/>
            <person name="Rokhsar D.S."/>
            <person name="Dawson S.C."/>
        </authorList>
    </citation>
    <scope>NUCLEOTIDE SEQUENCE [LARGE SCALE GENOMIC DNA]</scope>
    <source>
        <strain evidence="4 5">NEG-M</strain>
    </source>
</reference>
<dbReference type="OrthoDB" id="20822at2759"/>
<feature type="coiled-coil region" evidence="1">
    <location>
        <begin position="35"/>
        <end position="102"/>
    </location>
</feature>
<evidence type="ECO:0000256" key="2">
    <source>
        <dbReference type="SAM" id="MobiDB-lite"/>
    </source>
</evidence>
<dbReference type="Gene3D" id="3.40.20.10">
    <property type="entry name" value="Severin"/>
    <property type="match status" value="1"/>
</dbReference>
<evidence type="ECO:0000256" key="1">
    <source>
        <dbReference type="SAM" id="Coils"/>
    </source>
</evidence>
<dbReference type="GO" id="GO:0003779">
    <property type="term" value="F:actin binding"/>
    <property type="evidence" value="ECO:0007669"/>
    <property type="project" value="InterPro"/>
</dbReference>
<protein>
    <recommendedName>
        <fullName evidence="3">ADF-H domain-containing protein</fullName>
    </recommendedName>
</protein>
<feature type="compositionally biased region" description="Polar residues" evidence="2">
    <location>
        <begin position="193"/>
        <end position="228"/>
    </location>
</feature>